<dbReference type="Gene3D" id="1.10.10.60">
    <property type="entry name" value="Homeodomain-like"/>
    <property type="match status" value="2"/>
</dbReference>
<keyword evidence="1" id="KW-0805">Transcription regulation</keyword>
<dbReference type="InterPro" id="IPR018060">
    <property type="entry name" value="HTH_AraC"/>
</dbReference>
<name>A0A6B2M2B4_9BACT</name>
<dbReference type="PROSITE" id="PS01124">
    <property type="entry name" value="HTH_ARAC_FAMILY_2"/>
    <property type="match status" value="1"/>
</dbReference>
<sequence length="119" mass="13432">MDLGNRSLLHQVDPFGIGEVQPFAKGARTDLQDLAASLGVSYSKFRALFKSQTGYSPREFEIRIKLNRASEMLQSGMNSVSDTSEELGYSSVYYFSRAFKQQFGKSPREWARSSHRKAP</sequence>
<keyword evidence="2" id="KW-0238">DNA-binding</keyword>
<keyword evidence="3" id="KW-0804">Transcription</keyword>
<gene>
    <name evidence="5" type="ORF">G0Q06_11865</name>
</gene>
<dbReference type="Proteomes" id="UP000478417">
    <property type="component" value="Unassembled WGS sequence"/>
</dbReference>
<dbReference type="RefSeq" id="WP_163966259.1">
    <property type="nucleotide sequence ID" value="NZ_JAAGNX010000003.1"/>
</dbReference>
<dbReference type="GO" id="GO:0043565">
    <property type="term" value="F:sequence-specific DNA binding"/>
    <property type="evidence" value="ECO:0007669"/>
    <property type="project" value="InterPro"/>
</dbReference>
<comment type="caution">
    <text evidence="5">The sequence shown here is derived from an EMBL/GenBank/DDBJ whole genome shotgun (WGS) entry which is preliminary data.</text>
</comment>
<dbReference type="EMBL" id="JAAGNX010000003">
    <property type="protein sequence ID" value="NDV63151.1"/>
    <property type="molecule type" value="Genomic_DNA"/>
</dbReference>
<dbReference type="SMART" id="SM00342">
    <property type="entry name" value="HTH_ARAC"/>
    <property type="match status" value="1"/>
</dbReference>
<dbReference type="PROSITE" id="PS00041">
    <property type="entry name" value="HTH_ARAC_FAMILY_1"/>
    <property type="match status" value="1"/>
</dbReference>
<dbReference type="InterPro" id="IPR018062">
    <property type="entry name" value="HTH_AraC-typ_CS"/>
</dbReference>
<dbReference type="InterPro" id="IPR020449">
    <property type="entry name" value="Tscrpt_reg_AraC-type_HTH"/>
</dbReference>
<evidence type="ECO:0000256" key="1">
    <source>
        <dbReference type="ARBA" id="ARBA00023015"/>
    </source>
</evidence>
<evidence type="ECO:0000259" key="4">
    <source>
        <dbReference type="PROSITE" id="PS01124"/>
    </source>
</evidence>
<dbReference type="PANTHER" id="PTHR43280">
    <property type="entry name" value="ARAC-FAMILY TRANSCRIPTIONAL REGULATOR"/>
    <property type="match status" value="1"/>
</dbReference>
<dbReference type="GO" id="GO:0003700">
    <property type="term" value="F:DNA-binding transcription factor activity"/>
    <property type="evidence" value="ECO:0007669"/>
    <property type="project" value="InterPro"/>
</dbReference>
<dbReference type="AlphaFoldDB" id="A0A6B2M2B4"/>
<dbReference type="InterPro" id="IPR009057">
    <property type="entry name" value="Homeodomain-like_sf"/>
</dbReference>
<accession>A0A6B2M2B4</accession>
<evidence type="ECO:0000313" key="5">
    <source>
        <dbReference type="EMBL" id="NDV63151.1"/>
    </source>
</evidence>
<evidence type="ECO:0000256" key="2">
    <source>
        <dbReference type="ARBA" id="ARBA00023125"/>
    </source>
</evidence>
<proteinExistence type="predicted"/>
<protein>
    <submittedName>
        <fullName evidence="5">Helix-turn-helix transcriptional regulator</fullName>
    </submittedName>
</protein>
<reference evidence="5 6" key="1">
    <citation type="submission" date="2020-02" db="EMBL/GenBank/DDBJ databases">
        <title>Albibacoteraceae fam. nov., the first described family within the subdivision 4 Verrucomicrobia.</title>
        <authorList>
            <person name="Xi F."/>
        </authorList>
    </citation>
    <scope>NUCLEOTIDE SEQUENCE [LARGE SCALE GENOMIC DNA]</scope>
    <source>
        <strain evidence="5 6">CK1056</strain>
    </source>
</reference>
<dbReference type="PANTHER" id="PTHR43280:SF30">
    <property type="entry name" value="MMSAB OPERON REGULATORY PROTEIN"/>
    <property type="match status" value="1"/>
</dbReference>
<evidence type="ECO:0000256" key="3">
    <source>
        <dbReference type="ARBA" id="ARBA00023163"/>
    </source>
</evidence>
<feature type="domain" description="HTH araC/xylS-type" evidence="4">
    <location>
        <begin position="31"/>
        <end position="113"/>
    </location>
</feature>
<organism evidence="5 6">
    <name type="scientific">Oceanipulchritudo coccoides</name>
    <dbReference type="NCBI Taxonomy" id="2706888"/>
    <lineage>
        <taxon>Bacteria</taxon>
        <taxon>Pseudomonadati</taxon>
        <taxon>Verrucomicrobiota</taxon>
        <taxon>Opitutia</taxon>
        <taxon>Puniceicoccales</taxon>
        <taxon>Oceanipulchritudinaceae</taxon>
        <taxon>Oceanipulchritudo</taxon>
    </lineage>
</organism>
<keyword evidence="6" id="KW-1185">Reference proteome</keyword>
<dbReference type="Pfam" id="PF12833">
    <property type="entry name" value="HTH_18"/>
    <property type="match status" value="1"/>
</dbReference>
<evidence type="ECO:0000313" key="6">
    <source>
        <dbReference type="Proteomes" id="UP000478417"/>
    </source>
</evidence>
<dbReference type="SUPFAM" id="SSF46689">
    <property type="entry name" value="Homeodomain-like"/>
    <property type="match status" value="1"/>
</dbReference>
<dbReference type="PRINTS" id="PR00032">
    <property type="entry name" value="HTHARAC"/>
</dbReference>